<dbReference type="InterPro" id="IPR043135">
    <property type="entry name" value="Fur_C"/>
</dbReference>
<dbReference type="Gene3D" id="1.10.10.10">
    <property type="entry name" value="Winged helix-like DNA-binding domain superfamily/Winged helix DNA-binding domain"/>
    <property type="match status" value="1"/>
</dbReference>
<evidence type="ECO:0000313" key="10">
    <source>
        <dbReference type="Proteomes" id="UP000059419"/>
    </source>
</evidence>
<dbReference type="GO" id="GO:0008270">
    <property type="term" value="F:zinc ion binding"/>
    <property type="evidence" value="ECO:0007669"/>
    <property type="project" value="TreeGrafter"/>
</dbReference>
<gene>
    <name evidence="9" type="primary">zur</name>
    <name evidence="9" type="ORF">EM595_3198</name>
</gene>
<keyword evidence="6" id="KW-0804">Transcription</keyword>
<keyword evidence="10" id="KW-1185">Reference proteome</keyword>
<dbReference type="AlphaFoldDB" id="A0A0U5L8L5"/>
<dbReference type="STRING" id="1619313.EM595_3198"/>
<dbReference type="GO" id="GO:0045892">
    <property type="term" value="P:negative regulation of DNA-templated transcription"/>
    <property type="evidence" value="ECO:0007669"/>
    <property type="project" value="TreeGrafter"/>
</dbReference>
<organism evidence="9 10">
    <name type="scientific">Duffyella gerundensis</name>
    <dbReference type="NCBI Taxonomy" id="1619313"/>
    <lineage>
        <taxon>Bacteria</taxon>
        <taxon>Pseudomonadati</taxon>
        <taxon>Pseudomonadota</taxon>
        <taxon>Gammaproteobacteria</taxon>
        <taxon>Enterobacterales</taxon>
        <taxon>Erwiniaceae</taxon>
        <taxon>Duffyella</taxon>
    </lineage>
</organism>
<dbReference type="PANTHER" id="PTHR33202">
    <property type="entry name" value="ZINC UPTAKE REGULATION PROTEIN"/>
    <property type="match status" value="1"/>
</dbReference>
<dbReference type="FunFam" id="1.10.10.10:FF:000137">
    <property type="entry name" value="Zinc uptake transcriptional repressor"/>
    <property type="match status" value="1"/>
</dbReference>
<dbReference type="GO" id="GO:0000976">
    <property type="term" value="F:transcription cis-regulatory region binding"/>
    <property type="evidence" value="ECO:0007669"/>
    <property type="project" value="TreeGrafter"/>
</dbReference>
<dbReference type="RefSeq" id="WP_067434245.1">
    <property type="nucleotide sequence ID" value="NZ_CP073262.1"/>
</dbReference>
<dbReference type="InterPro" id="IPR036388">
    <property type="entry name" value="WH-like_DNA-bd_sf"/>
</dbReference>
<dbReference type="Proteomes" id="UP000059419">
    <property type="component" value="Chromosome 1"/>
</dbReference>
<keyword evidence="5" id="KW-0238">DNA-binding</keyword>
<dbReference type="InterPro" id="IPR036390">
    <property type="entry name" value="WH_DNA-bd_sf"/>
</dbReference>
<feature type="binding site" evidence="8">
    <location>
        <position position="118"/>
    </location>
    <ligand>
        <name>Fe cation</name>
        <dbReference type="ChEBI" id="CHEBI:24875"/>
    </ligand>
</feature>
<keyword evidence="3 7" id="KW-0862">Zinc</keyword>
<evidence type="ECO:0000256" key="2">
    <source>
        <dbReference type="ARBA" id="ARBA00022491"/>
    </source>
</evidence>
<proteinExistence type="inferred from homology"/>
<dbReference type="Gene3D" id="3.30.1490.190">
    <property type="match status" value="1"/>
</dbReference>
<comment type="cofactor">
    <cofactor evidence="8">
        <name>Mn(2+)</name>
        <dbReference type="ChEBI" id="CHEBI:29035"/>
    </cofactor>
    <cofactor evidence="8">
        <name>Fe(2+)</name>
        <dbReference type="ChEBI" id="CHEBI:29033"/>
    </cofactor>
    <text evidence="8">Binds 1 Mn(2+) or Fe(2+) ion per subunit.</text>
</comment>
<dbReference type="EMBL" id="LN907827">
    <property type="protein sequence ID" value="CUU25429.1"/>
    <property type="molecule type" value="Genomic_DNA"/>
</dbReference>
<evidence type="ECO:0000256" key="1">
    <source>
        <dbReference type="ARBA" id="ARBA00007957"/>
    </source>
</evidence>
<feature type="binding site" evidence="7">
    <location>
        <position position="146"/>
    </location>
    <ligand>
        <name>Zn(2+)</name>
        <dbReference type="ChEBI" id="CHEBI:29105"/>
    </ligand>
</feature>
<dbReference type="OrthoDB" id="9801127at2"/>
<dbReference type="KEGG" id="ege:EM595_3198"/>
<keyword evidence="7" id="KW-0479">Metal-binding</keyword>
<protein>
    <submittedName>
        <fullName evidence="9">Zinc uptake regulation protein</fullName>
    </submittedName>
</protein>
<feature type="binding site" evidence="7">
    <location>
        <position position="103"/>
    </location>
    <ligand>
        <name>Zn(2+)</name>
        <dbReference type="ChEBI" id="CHEBI:29105"/>
    </ligand>
</feature>
<sequence length="171" mass="19258">MNTSVTEQILSQAEKLCQQRSVRLTPQRLEVLRLMSEQNGAISAYDLLDQLRISEPQAKPPTIYRALDFLLEQGFIHRVESTNSYLVCHHFDHPKHTSVMLICDRCASVSEKHAHGVEKTIEELSEATGFTLHHSVIEAHGLCTNCAEVESCVRPEACDHDHSVVSKKRGK</sequence>
<evidence type="ECO:0000256" key="5">
    <source>
        <dbReference type="ARBA" id="ARBA00023125"/>
    </source>
</evidence>
<evidence type="ECO:0000256" key="3">
    <source>
        <dbReference type="ARBA" id="ARBA00022833"/>
    </source>
</evidence>
<keyword evidence="4" id="KW-0805">Transcription regulation</keyword>
<comment type="cofactor">
    <cofactor evidence="7">
        <name>Zn(2+)</name>
        <dbReference type="ChEBI" id="CHEBI:29105"/>
    </cofactor>
    <text evidence="7">Binds 1 zinc ion per subunit.</text>
</comment>
<comment type="similarity">
    <text evidence="1">Belongs to the Fur family.</text>
</comment>
<dbReference type="SUPFAM" id="SSF46785">
    <property type="entry name" value="Winged helix' DNA-binding domain"/>
    <property type="match status" value="1"/>
</dbReference>
<feature type="binding site" evidence="7">
    <location>
        <position position="106"/>
    </location>
    <ligand>
        <name>Zn(2+)</name>
        <dbReference type="ChEBI" id="CHEBI:29105"/>
    </ligand>
</feature>
<dbReference type="NCBIfam" id="NF008646">
    <property type="entry name" value="PRK11639.1"/>
    <property type="match status" value="1"/>
</dbReference>
<dbReference type="PATRIC" id="fig|1619313.3.peg.3318"/>
<evidence type="ECO:0000256" key="7">
    <source>
        <dbReference type="PIRSR" id="PIRSR602481-1"/>
    </source>
</evidence>
<dbReference type="Pfam" id="PF01475">
    <property type="entry name" value="FUR"/>
    <property type="match status" value="1"/>
</dbReference>
<keyword evidence="2" id="KW-0678">Repressor</keyword>
<evidence type="ECO:0000313" key="9">
    <source>
        <dbReference type="EMBL" id="CUU25429.1"/>
    </source>
</evidence>
<name>A0A0U5L8L5_9GAMM</name>
<feature type="binding site" evidence="7">
    <location>
        <position position="143"/>
    </location>
    <ligand>
        <name>Zn(2+)</name>
        <dbReference type="ChEBI" id="CHEBI:29105"/>
    </ligand>
</feature>
<evidence type="ECO:0000256" key="6">
    <source>
        <dbReference type="ARBA" id="ARBA00023163"/>
    </source>
</evidence>
<keyword evidence="8" id="KW-0408">Iron</keyword>
<evidence type="ECO:0000256" key="8">
    <source>
        <dbReference type="PIRSR" id="PIRSR602481-2"/>
    </source>
</evidence>
<dbReference type="InterPro" id="IPR002481">
    <property type="entry name" value="FUR"/>
</dbReference>
<dbReference type="GO" id="GO:0005829">
    <property type="term" value="C:cytosol"/>
    <property type="evidence" value="ECO:0007669"/>
    <property type="project" value="TreeGrafter"/>
</dbReference>
<reference evidence="10" key="1">
    <citation type="submission" date="2015-11" db="EMBL/GenBank/DDBJ databases">
        <authorList>
            <person name="Blom J."/>
        </authorList>
    </citation>
    <scope>NUCLEOTIDE SEQUENCE [LARGE SCALE GENOMIC DNA]</scope>
</reference>
<dbReference type="CDD" id="cd07153">
    <property type="entry name" value="Fur_like"/>
    <property type="match status" value="1"/>
</dbReference>
<dbReference type="GO" id="GO:1900376">
    <property type="term" value="P:regulation of secondary metabolite biosynthetic process"/>
    <property type="evidence" value="ECO:0007669"/>
    <property type="project" value="TreeGrafter"/>
</dbReference>
<accession>A0A0U5L8L5</accession>
<dbReference type="PANTHER" id="PTHR33202:SF6">
    <property type="entry name" value="ZINC UPTAKE REGULATION PROTEIN"/>
    <property type="match status" value="1"/>
</dbReference>
<evidence type="ECO:0000256" key="4">
    <source>
        <dbReference type="ARBA" id="ARBA00023015"/>
    </source>
</evidence>
<dbReference type="GeneID" id="84611836"/>
<dbReference type="GO" id="GO:0003700">
    <property type="term" value="F:DNA-binding transcription factor activity"/>
    <property type="evidence" value="ECO:0007669"/>
    <property type="project" value="InterPro"/>
</dbReference>